<dbReference type="InterPro" id="IPR006674">
    <property type="entry name" value="HD_domain"/>
</dbReference>
<keyword evidence="4" id="KW-1185">Reference proteome</keyword>
<evidence type="ECO:0000313" key="4">
    <source>
        <dbReference type="Proteomes" id="UP001648503"/>
    </source>
</evidence>
<dbReference type="SUPFAM" id="SSF109604">
    <property type="entry name" value="HD-domain/PDEase-like"/>
    <property type="match status" value="1"/>
</dbReference>
<evidence type="ECO:0000256" key="1">
    <source>
        <dbReference type="SAM" id="MobiDB-lite"/>
    </source>
</evidence>
<gene>
    <name evidence="3" type="ORF">BASA50_001305</name>
</gene>
<dbReference type="InterPro" id="IPR003607">
    <property type="entry name" value="HD/PDEase_dom"/>
</dbReference>
<organism evidence="3 4">
    <name type="scientific">Batrachochytrium salamandrivorans</name>
    <dbReference type="NCBI Taxonomy" id="1357716"/>
    <lineage>
        <taxon>Eukaryota</taxon>
        <taxon>Fungi</taxon>
        <taxon>Fungi incertae sedis</taxon>
        <taxon>Chytridiomycota</taxon>
        <taxon>Chytridiomycota incertae sedis</taxon>
        <taxon>Chytridiomycetes</taxon>
        <taxon>Rhizophydiales</taxon>
        <taxon>Rhizophydiales incertae sedis</taxon>
        <taxon>Batrachochytrium</taxon>
    </lineage>
</organism>
<sequence length="662" mass="74361">MNSDINATEIHLEPAAMISPSARLTRSTSSLIPDGLDVDLTGDLSRSGSVQGLDCINSSKVFNDPVHGHIELAEVCMQVIDTPQFQRLRELKQTGAACFVFPGATHTRFEHSIGVCHLANEMVQHLRSKQPDLGITDNDVKCVGLAGLCHDLGHGPFSHLFDSGIVASTRPDLNWSHEQGSEDMLEYLVRDNPVSINAEELQFIKDLIHGAPRGTYPQSKKTYLYEIVANQRNSVDVDKFDYIQRDTLHIGLKSSLDAGRLIKFSRVVDGQICYHQKEAMNLCELFHTRYSLFKRVYTHKVSAAIEYMIMDALIAADHHLKLTSAIHDMPRYLYMDDSVLGEIERSTSPELQVSRNILLRMRKRDLYRLADQVIVPHLLQKRLTKLHISSESIVKCNSENFSSSSSLSQHNLVPSDIIVQWLKLNYATKDRHPLESIRFYRKYGNNESLALRKDQVSAFIPDHYQELTIRVYSRCYEKSGYIQRAFRQLLVQLNKEFDQNDPLHGTETEMIVDSGEMSEKLSSVPSSMPLHLNSLPVELNSGGTPPFPNAQPKGDRGTQAVGPTQEPKKMPCFLSNLDSNPASAGLFKDMTMSDAQYQSDCSDSTYPESLIARSVGNHRENSPTLELVPDPSLSIPTNFGTSSSPYKRPRRSLLQSNMKRTG</sequence>
<comment type="caution">
    <text evidence="3">The sequence shown here is derived from an EMBL/GenBank/DDBJ whole genome shotgun (WGS) entry which is preliminary data.</text>
</comment>
<feature type="domain" description="HD/PDEase" evidence="2">
    <location>
        <begin position="104"/>
        <end position="252"/>
    </location>
</feature>
<dbReference type="InterPro" id="IPR050135">
    <property type="entry name" value="dGTPase-like"/>
</dbReference>
<dbReference type="SMART" id="SM00471">
    <property type="entry name" value="HDc"/>
    <property type="match status" value="1"/>
</dbReference>
<dbReference type="PANTHER" id="PTHR11373:SF4">
    <property type="entry name" value="DEOXYNUCLEOSIDE TRIPHOSPHATE TRIPHOSPHOHYDROLASE SAMHD1"/>
    <property type="match status" value="1"/>
</dbReference>
<feature type="region of interest" description="Disordered" evidence="1">
    <location>
        <begin position="620"/>
        <end position="662"/>
    </location>
</feature>
<dbReference type="Pfam" id="PF01966">
    <property type="entry name" value="HD"/>
    <property type="match status" value="1"/>
</dbReference>
<accession>A0ABQ8EVI1</accession>
<feature type="region of interest" description="Disordered" evidence="1">
    <location>
        <begin position="541"/>
        <end position="565"/>
    </location>
</feature>
<evidence type="ECO:0000313" key="3">
    <source>
        <dbReference type="EMBL" id="KAH6587299.1"/>
    </source>
</evidence>
<dbReference type="EMBL" id="JAFCIX010000566">
    <property type="protein sequence ID" value="KAH6587299.1"/>
    <property type="molecule type" value="Genomic_DNA"/>
</dbReference>
<dbReference type="PANTHER" id="PTHR11373">
    <property type="entry name" value="DEOXYNUCLEOSIDE TRIPHOSPHATE TRIPHOSPHOHYDROLASE"/>
    <property type="match status" value="1"/>
</dbReference>
<feature type="compositionally biased region" description="Polar residues" evidence="1">
    <location>
        <begin position="634"/>
        <end position="645"/>
    </location>
</feature>
<feature type="compositionally biased region" description="Polar residues" evidence="1">
    <location>
        <begin position="653"/>
        <end position="662"/>
    </location>
</feature>
<dbReference type="Gene3D" id="1.10.3210.10">
    <property type="entry name" value="Hypothetical protein af1432"/>
    <property type="match status" value="1"/>
</dbReference>
<dbReference type="Proteomes" id="UP001648503">
    <property type="component" value="Unassembled WGS sequence"/>
</dbReference>
<proteinExistence type="predicted"/>
<evidence type="ECO:0000259" key="2">
    <source>
        <dbReference type="SMART" id="SM00471"/>
    </source>
</evidence>
<dbReference type="CDD" id="cd00077">
    <property type="entry name" value="HDc"/>
    <property type="match status" value="1"/>
</dbReference>
<reference evidence="3 4" key="1">
    <citation type="submission" date="2021-02" db="EMBL/GenBank/DDBJ databases">
        <title>Variation within the Batrachochytrium salamandrivorans European outbreak.</title>
        <authorList>
            <person name="Kelly M."/>
            <person name="Pasmans F."/>
            <person name="Shea T.P."/>
            <person name="Munoz J.F."/>
            <person name="Carranza S."/>
            <person name="Cuomo C.A."/>
            <person name="Martel A."/>
        </authorList>
    </citation>
    <scope>NUCLEOTIDE SEQUENCE [LARGE SCALE GENOMIC DNA]</scope>
    <source>
        <strain evidence="3 4">AMFP18/2</strain>
    </source>
</reference>
<dbReference type="Gene3D" id="3.30.70.2760">
    <property type="match status" value="1"/>
</dbReference>
<name>A0ABQ8EVI1_9FUNG</name>
<protein>
    <recommendedName>
        <fullName evidence="2">HD/PDEase domain-containing protein</fullName>
    </recommendedName>
</protein>